<gene>
    <name evidence="1" type="ORF">LCGC14_0419350</name>
</gene>
<protein>
    <recommendedName>
        <fullName evidence="2">Peptidase A2 domain-containing protein</fullName>
    </recommendedName>
</protein>
<name>A0A0F9VDG6_9ZZZZ</name>
<dbReference type="NCBIfam" id="TIGR02281">
    <property type="entry name" value="clan_AA_DTGA"/>
    <property type="match status" value="1"/>
</dbReference>
<dbReference type="InterPro" id="IPR021109">
    <property type="entry name" value="Peptidase_aspartic_dom_sf"/>
</dbReference>
<dbReference type="Gene3D" id="2.40.70.10">
    <property type="entry name" value="Acid Proteases"/>
    <property type="match status" value="1"/>
</dbReference>
<dbReference type="EMBL" id="LAZR01000380">
    <property type="protein sequence ID" value="KKN71621.1"/>
    <property type="molecule type" value="Genomic_DNA"/>
</dbReference>
<dbReference type="AlphaFoldDB" id="A0A0F9VDG6"/>
<evidence type="ECO:0008006" key="2">
    <source>
        <dbReference type="Google" id="ProtNLM"/>
    </source>
</evidence>
<evidence type="ECO:0000313" key="1">
    <source>
        <dbReference type="EMBL" id="KKN71621.1"/>
    </source>
</evidence>
<dbReference type="Pfam" id="PF13975">
    <property type="entry name" value="gag-asp_proteas"/>
    <property type="match status" value="1"/>
</dbReference>
<organism evidence="1">
    <name type="scientific">marine sediment metagenome</name>
    <dbReference type="NCBI Taxonomy" id="412755"/>
    <lineage>
        <taxon>unclassified sequences</taxon>
        <taxon>metagenomes</taxon>
        <taxon>ecological metagenomes</taxon>
    </lineage>
</organism>
<sequence>MHRAAISLISTGARRLSIALLLAGMATVVWADPVVRVVGLFANAAVVNIDGQRHMLRAGKPGPQGVTLISADSKSATISINGQRRQFGLQREYTQGFAERETQQVSIGRGDGGHFITHGSINGQNVQFMVDTGATSVAMNAFQARRLGIDFLVTGIEVRANTASANVKAYRVRLDRVKVGDIELNGVDGLVLEGGFPTDVLLGMSWLSRVRMEDQGSTLVLERKY</sequence>
<dbReference type="SUPFAM" id="SSF50630">
    <property type="entry name" value="Acid proteases"/>
    <property type="match status" value="1"/>
</dbReference>
<dbReference type="CDD" id="cd05483">
    <property type="entry name" value="retropepsin_like_bacteria"/>
    <property type="match status" value="1"/>
</dbReference>
<dbReference type="InterPro" id="IPR034122">
    <property type="entry name" value="Retropepsin-like_bacterial"/>
</dbReference>
<accession>A0A0F9VDG6</accession>
<dbReference type="InterPro" id="IPR011969">
    <property type="entry name" value="Clan_AA_Asp_peptidase_C"/>
</dbReference>
<reference evidence="1" key="1">
    <citation type="journal article" date="2015" name="Nature">
        <title>Complex archaea that bridge the gap between prokaryotes and eukaryotes.</title>
        <authorList>
            <person name="Spang A."/>
            <person name="Saw J.H."/>
            <person name="Jorgensen S.L."/>
            <person name="Zaremba-Niedzwiedzka K."/>
            <person name="Martijn J."/>
            <person name="Lind A.E."/>
            <person name="van Eijk R."/>
            <person name="Schleper C."/>
            <person name="Guy L."/>
            <person name="Ettema T.J."/>
        </authorList>
    </citation>
    <scope>NUCLEOTIDE SEQUENCE</scope>
</reference>
<proteinExistence type="predicted"/>
<comment type="caution">
    <text evidence="1">The sequence shown here is derived from an EMBL/GenBank/DDBJ whole genome shotgun (WGS) entry which is preliminary data.</text>
</comment>